<dbReference type="EMBL" id="MU007084">
    <property type="protein sequence ID" value="KAF2423212.1"/>
    <property type="molecule type" value="Genomic_DNA"/>
</dbReference>
<evidence type="ECO:0000313" key="3">
    <source>
        <dbReference type="Proteomes" id="UP000800235"/>
    </source>
</evidence>
<feature type="non-terminal residue" evidence="2">
    <location>
        <position position="1"/>
    </location>
</feature>
<evidence type="ECO:0000259" key="1">
    <source>
        <dbReference type="Pfam" id="PF06985"/>
    </source>
</evidence>
<dbReference type="AlphaFoldDB" id="A0A9P4NIH4"/>
<dbReference type="Proteomes" id="UP000800235">
    <property type="component" value="Unassembled WGS sequence"/>
</dbReference>
<protein>
    <submittedName>
        <fullName evidence="2">HET-domain-containing protein</fullName>
    </submittedName>
</protein>
<reference evidence="2" key="1">
    <citation type="journal article" date="2020" name="Stud. Mycol.">
        <title>101 Dothideomycetes genomes: a test case for predicting lifestyles and emergence of pathogens.</title>
        <authorList>
            <person name="Haridas S."/>
            <person name="Albert R."/>
            <person name="Binder M."/>
            <person name="Bloem J."/>
            <person name="Labutti K."/>
            <person name="Salamov A."/>
            <person name="Andreopoulos B."/>
            <person name="Baker S."/>
            <person name="Barry K."/>
            <person name="Bills G."/>
            <person name="Bluhm B."/>
            <person name="Cannon C."/>
            <person name="Castanera R."/>
            <person name="Culley D."/>
            <person name="Daum C."/>
            <person name="Ezra D."/>
            <person name="Gonzalez J."/>
            <person name="Henrissat B."/>
            <person name="Kuo A."/>
            <person name="Liang C."/>
            <person name="Lipzen A."/>
            <person name="Lutzoni F."/>
            <person name="Magnuson J."/>
            <person name="Mondo S."/>
            <person name="Nolan M."/>
            <person name="Ohm R."/>
            <person name="Pangilinan J."/>
            <person name="Park H.-J."/>
            <person name="Ramirez L."/>
            <person name="Alfaro M."/>
            <person name="Sun H."/>
            <person name="Tritt A."/>
            <person name="Yoshinaga Y."/>
            <person name="Zwiers L.-H."/>
            <person name="Turgeon B."/>
            <person name="Goodwin S."/>
            <person name="Spatafora J."/>
            <person name="Crous P."/>
            <person name="Grigoriev I."/>
        </authorList>
    </citation>
    <scope>NUCLEOTIDE SEQUENCE</scope>
    <source>
        <strain evidence="2">CBS 130266</strain>
    </source>
</reference>
<dbReference type="PANTHER" id="PTHR24148">
    <property type="entry name" value="ANKYRIN REPEAT DOMAIN-CONTAINING PROTEIN 39 HOMOLOG-RELATED"/>
    <property type="match status" value="1"/>
</dbReference>
<evidence type="ECO:0000313" key="2">
    <source>
        <dbReference type="EMBL" id="KAF2423212.1"/>
    </source>
</evidence>
<sequence>IRLVQLKPGMGADTLSCSLKIFSDFATAPRYDALSYCWGDMRDRSSLRVTKNLSAALHRLRQRGQSQPIWADAICIDQENISERNQQVSIMDEIYRHALRILVWINEGHE</sequence>
<gene>
    <name evidence="2" type="ORF">EJ08DRAFT_573999</name>
</gene>
<keyword evidence="3" id="KW-1185">Reference proteome</keyword>
<organism evidence="2 3">
    <name type="scientific">Tothia fuscella</name>
    <dbReference type="NCBI Taxonomy" id="1048955"/>
    <lineage>
        <taxon>Eukaryota</taxon>
        <taxon>Fungi</taxon>
        <taxon>Dikarya</taxon>
        <taxon>Ascomycota</taxon>
        <taxon>Pezizomycotina</taxon>
        <taxon>Dothideomycetes</taxon>
        <taxon>Pleosporomycetidae</taxon>
        <taxon>Venturiales</taxon>
        <taxon>Cylindrosympodiaceae</taxon>
        <taxon>Tothia</taxon>
    </lineage>
</organism>
<feature type="non-terminal residue" evidence="2">
    <location>
        <position position="110"/>
    </location>
</feature>
<accession>A0A9P4NIH4</accession>
<proteinExistence type="predicted"/>
<dbReference type="OrthoDB" id="2157530at2759"/>
<dbReference type="InterPro" id="IPR010730">
    <property type="entry name" value="HET"/>
</dbReference>
<dbReference type="PANTHER" id="PTHR24148:SF64">
    <property type="entry name" value="HETEROKARYON INCOMPATIBILITY DOMAIN-CONTAINING PROTEIN"/>
    <property type="match status" value="1"/>
</dbReference>
<dbReference type="InterPro" id="IPR052895">
    <property type="entry name" value="HetReg/Transcr_Mod"/>
</dbReference>
<name>A0A9P4NIH4_9PEZI</name>
<feature type="domain" description="Heterokaryon incompatibility" evidence="1">
    <location>
        <begin position="31"/>
        <end position="109"/>
    </location>
</feature>
<comment type="caution">
    <text evidence="2">The sequence shown here is derived from an EMBL/GenBank/DDBJ whole genome shotgun (WGS) entry which is preliminary data.</text>
</comment>
<dbReference type="Pfam" id="PF06985">
    <property type="entry name" value="HET"/>
    <property type="match status" value="1"/>
</dbReference>